<dbReference type="eggNOG" id="COG1216">
    <property type="taxonomic scope" value="Bacteria"/>
</dbReference>
<organism evidence="1 2">
    <name type="scientific">Olsenella uli (strain ATCC 49627 / DSM 7084 / CCUG 31166 / CIP 109912 / JCM 12494 / LMG 11480 / NCIMB 702895 / VPI D76D-27C)</name>
    <name type="common">Lactobacillus uli</name>
    <dbReference type="NCBI Taxonomy" id="633147"/>
    <lineage>
        <taxon>Bacteria</taxon>
        <taxon>Bacillati</taxon>
        <taxon>Actinomycetota</taxon>
        <taxon>Coriobacteriia</taxon>
        <taxon>Coriobacteriales</taxon>
        <taxon>Atopobiaceae</taxon>
        <taxon>Olsenella</taxon>
    </lineage>
</organism>
<dbReference type="Pfam" id="PF13641">
    <property type="entry name" value="Glyco_tranf_2_3"/>
    <property type="match status" value="1"/>
</dbReference>
<dbReference type="STRING" id="633147.Olsu_1740"/>
<dbReference type="SUPFAM" id="SSF53448">
    <property type="entry name" value="Nucleotide-diphospho-sugar transferases"/>
    <property type="match status" value="1"/>
</dbReference>
<dbReference type="Gene3D" id="3.90.550.10">
    <property type="entry name" value="Spore Coat Polysaccharide Biosynthesis Protein SpsA, Chain A"/>
    <property type="match status" value="1"/>
</dbReference>
<dbReference type="AlphaFoldDB" id="E1QXH5"/>
<protein>
    <recommendedName>
        <fullName evidence="3">Glycosyl transferase family 2</fullName>
    </recommendedName>
</protein>
<dbReference type="RefSeq" id="WP_013252579.1">
    <property type="nucleotide sequence ID" value="NC_014363.1"/>
</dbReference>
<name>E1QXH5_OLSUV</name>
<dbReference type="HOGENOM" id="CLU_033888_0_0_11"/>
<evidence type="ECO:0008006" key="3">
    <source>
        <dbReference type="Google" id="ProtNLM"/>
    </source>
</evidence>
<gene>
    <name evidence="1" type="ordered locus">Olsu_1740</name>
</gene>
<dbReference type="EMBL" id="CP002106">
    <property type="protein sequence ID" value="ADK68828.1"/>
    <property type="molecule type" value="Genomic_DNA"/>
</dbReference>
<dbReference type="InterPro" id="IPR029044">
    <property type="entry name" value="Nucleotide-diphossugar_trans"/>
</dbReference>
<evidence type="ECO:0000313" key="2">
    <source>
        <dbReference type="Proteomes" id="UP000000333"/>
    </source>
</evidence>
<evidence type="ECO:0000313" key="1">
    <source>
        <dbReference type="EMBL" id="ADK68828.1"/>
    </source>
</evidence>
<dbReference type="OrthoDB" id="1757142at2"/>
<keyword evidence="2" id="KW-1185">Reference proteome</keyword>
<dbReference type="GeneID" id="78513117"/>
<dbReference type="KEGG" id="ols:Olsu_1740"/>
<dbReference type="PATRIC" id="fig|633147.7.peg.1447"/>
<reference evidence="1 2" key="1">
    <citation type="journal article" date="2010" name="Stand. Genomic Sci.">
        <title>Complete genome sequence of Olsenella uli type strain (VPI D76D-27C).</title>
        <authorList>
            <person name="Goker M."/>
            <person name="Held B."/>
            <person name="Lucas S."/>
            <person name="Nolan M."/>
            <person name="Yasawong M."/>
            <person name="Glavina Del Rio T."/>
            <person name="Tice H."/>
            <person name="Cheng J.F."/>
            <person name="Bruce D."/>
            <person name="Detter J.C."/>
            <person name="Tapia R."/>
            <person name="Han C."/>
            <person name="Goodwin L."/>
            <person name="Pitluck S."/>
            <person name="Liolios K."/>
            <person name="Ivanova N."/>
            <person name="Mavromatis K."/>
            <person name="Mikhailova N."/>
            <person name="Pati A."/>
            <person name="Chen A."/>
            <person name="Palaniappan K."/>
            <person name="Land M."/>
            <person name="Hauser L."/>
            <person name="Chang Y.J."/>
            <person name="Jeffries C.D."/>
            <person name="Rohde M."/>
            <person name="Sikorski J."/>
            <person name="Pukall R."/>
            <person name="Woyke T."/>
            <person name="Bristow J."/>
            <person name="Eisen J.A."/>
            <person name="Markowitz V."/>
            <person name="Hugenholtz P."/>
            <person name="Kyrpides N.C."/>
            <person name="Klenk H.P."/>
            <person name="Lapidus A."/>
        </authorList>
    </citation>
    <scope>NUCLEOTIDE SEQUENCE [LARGE SCALE GENOMIC DNA]</scope>
    <source>
        <strain evidence="2">ATCC 49627 / DSM 7084 / CIP 109912 / JCM 12494 / NCIMB 702895 / VPI D76D-27C</strain>
    </source>
</reference>
<dbReference type="Proteomes" id="UP000000333">
    <property type="component" value="Chromosome"/>
</dbReference>
<accession>E1QXH5</accession>
<sequence length="408" mass="45406">MNPVVVIPSYWAEKDESAEIGRIGAYDHATPIAKPVPELETCLASLDKVRGVLRVIVLLVAPSSCEAAARARVDGICRMHPTLNALVVGQEEASVVSGVVEDVAPRLDRESVSLRGYGAIRNMGLAVAAILNHDVVVFLDDDEIALDENFLVDAVYGLGLATRQGLPIVAKSGCFLNEKGSPYARVERPSLRDRWWSKRMEFNQWMHRALSGTRISRSNHVCGGCFAVSARAFTRVGFDPAITRGEDLDYLFNLRMQGIDVWFDSAWRVRHLPPPIPSRAARFLQDVYRWEYEVEKIAAGNARIGNRQIRAEALRPYPSEWISPSVRRRIALTSLARAILGPERSAYLGIFLLGRLRARAWAQAHASSYFAFQTHWPQIMATLWDNRLLARKILGLGTPGRPEGDGRA</sequence>
<proteinExistence type="predicted"/>